<evidence type="ECO:0000256" key="1">
    <source>
        <dbReference type="SAM" id="MobiDB-lite"/>
    </source>
</evidence>
<evidence type="ECO:0000313" key="2">
    <source>
        <dbReference type="EMBL" id="OJD27567.1"/>
    </source>
</evidence>
<gene>
    <name evidence="2" type="ORF">ACJ73_01046</name>
</gene>
<dbReference type="EMBL" id="LGTZ01000086">
    <property type="protein sequence ID" value="OJD27567.1"/>
    <property type="molecule type" value="Genomic_DNA"/>
</dbReference>
<dbReference type="VEuPathDB" id="FungiDB:ACJ73_01046"/>
<organism evidence="2 3">
    <name type="scientific">Blastomyces percursus</name>
    <dbReference type="NCBI Taxonomy" id="1658174"/>
    <lineage>
        <taxon>Eukaryota</taxon>
        <taxon>Fungi</taxon>
        <taxon>Dikarya</taxon>
        <taxon>Ascomycota</taxon>
        <taxon>Pezizomycotina</taxon>
        <taxon>Eurotiomycetes</taxon>
        <taxon>Eurotiomycetidae</taxon>
        <taxon>Onygenales</taxon>
        <taxon>Ajellomycetaceae</taxon>
        <taxon>Blastomyces</taxon>
    </lineage>
</organism>
<reference evidence="2 3" key="1">
    <citation type="submission" date="2015-08" db="EMBL/GenBank/DDBJ databases">
        <title>Emmonsia species relationships and genome sequence.</title>
        <authorList>
            <person name="Cuomo C.A."/>
            <person name="Schwartz I.S."/>
            <person name="Kenyon C."/>
            <person name="De Hoog G.S."/>
            <person name="Govender N.P."/>
            <person name="Botha A."/>
            <person name="Moreno L."/>
            <person name="De Vries M."/>
            <person name="Munoz J.F."/>
            <person name="Stielow J.B."/>
        </authorList>
    </citation>
    <scope>NUCLEOTIDE SEQUENCE [LARGE SCALE GENOMIC DNA]</scope>
    <source>
        <strain evidence="2 3">EI222</strain>
    </source>
</reference>
<name>A0A1J9RG65_9EURO</name>
<dbReference type="AlphaFoldDB" id="A0A1J9RG65"/>
<protein>
    <submittedName>
        <fullName evidence="2">Uncharacterized protein</fullName>
    </submittedName>
</protein>
<comment type="caution">
    <text evidence="2">The sequence shown here is derived from an EMBL/GenBank/DDBJ whole genome shotgun (WGS) entry which is preliminary data.</text>
</comment>
<dbReference type="OrthoDB" id="4540807at2759"/>
<sequence>MPTPNTANRELGSHDNGPQIKDRAGDTQIIANATSVTLNRLSTSQSAAAPLTIAAVHPSCQN</sequence>
<keyword evidence="3" id="KW-1185">Reference proteome</keyword>
<accession>A0A1J9RG65</accession>
<evidence type="ECO:0000313" key="3">
    <source>
        <dbReference type="Proteomes" id="UP000242791"/>
    </source>
</evidence>
<proteinExistence type="predicted"/>
<dbReference type="Proteomes" id="UP000242791">
    <property type="component" value="Unassembled WGS sequence"/>
</dbReference>
<feature type="region of interest" description="Disordered" evidence="1">
    <location>
        <begin position="1"/>
        <end position="23"/>
    </location>
</feature>